<reference evidence="14" key="1">
    <citation type="submission" date="2023-07" db="EMBL/GenBank/DDBJ databases">
        <title>Genome content predicts the carbon catabolic preferences of heterotrophic bacteria.</title>
        <authorList>
            <person name="Gralka M."/>
        </authorList>
    </citation>
    <scope>NUCLEOTIDE SEQUENCE</scope>
    <source>
        <strain evidence="14">I3M17_2</strain>
    </source>
</reference>
<feature type="domain" description="SecDF P1 head subdomain" evidence="13">
    <location>
        <begin position="314"/>
        <end position="439"/>
    </location>
</feature>
<evidence type="ECO:0000256" key="9">
    <source>
        <dbReference type="HAMAP-Rule" id="MF_01463"/>
    </source>
</evidence>
<keyword evidence="5 9" id="KW-0653">Protein transport</keyword>
<evidence type="ECO:0000259" key="12">
    <source>
        <dbReference type="Pfam" id="PF21760"/>
    </source>
</evidence>
<feature type="domain" description="SecD export protein N-terminal TM" evidence="11">
    <location>
        <begin position="1"/>
        <end position="103"/>
    </location>
</feature>
<dbReference type="GO" id="GO:0015450">
    <property type="term" value="F:protein-transporting ATPase activity"/>
    <property type="evidence" value="ECO:0007669"/>
    <property type="project" value="InterPro"/>
</dbReference>
<dbReference type="InterPro" id="IPR022646">
    <property type="entry name" value="SecD/SecF_CS"/>
</dbReference>
<evidence type="ECO:0000256" key="2">
    <source>
        <dbReference type="ARBA" id="ARBA00022448"/>
    </source>
</evidence>
<accession>A0AAW7X4M6</accession>
<keyword evidence="2 9" id="KW-0813">Transport</keyword>
<dbReference type="Proteomes" id="UP001169760">
    <property type="component" value="Unassembled WGS sequence"/>
</dbReference>
<dbReference type="Pfam" id="PF21760">
    <property type="entry name" value="SecD_1st"/>
    <property type="match status" value="1"/>
</dbReference>
<dbReference type="NCBIfam" id="TIGR00916">
    <property type="entry name" value="2A0604s01"/>
    <property type="match status" value="1"/>
</dbReference>
<dbReference type="InterPro" id="IPR005791">
    <property type="entry name" value="SecD"/>
</dbReference>
<comment type="subcellular location">
    <subcellularLocation>
        <location evidence="1 9">Cell membrane</location>
        <topology evidence="1 9">Multi-pass membrane protein</topology>
    </subcellularLocation>
</comment>
<organism evidence="14 15">
    <name type="scientific">Saccharophagus degradans</name>
    <dbReference type="NCBI Taxonomy" id="86304"/>
    <lineage>
        <taxon>Bacteria</taxon>
        <taxon>Pseudomonadati</taxon>
        <taxon>Pseudomonadota</taxon>
        <taxon>Gammaproteobacteria</taxon>
        <taxon>Cellvibrionales</taxon>
        <taxon>Cellvibrionaceae</taxon>
        <taxon>Saccharophagus</taxon>
    </lineage>
</organism>
<dbReference type="Pfam" id="PF13721">
    <property type="entry name" value="SecD-TM1"/>
    <property type="match status" value="1"/>
</dbReference>
<dbReference type="RefSeq" id="WP_216064412.1">
    <property type="nucleotide sequence ID" value="NZ_JAHKPP010000029.1"/>
</dbReference>
<dbReference type="InterPro" id="IPR027398">
    <property type="entry name" value="SecD-TM"/>
</dbReference>
<gene>
    <name evidence="9 14" type="primary">secD</name>
    <name evidence="14" type="ORF">Q4521_05540</name>
</gene>
<evidence type="ECO:0000313" key="14">
    <source>
        <dbReference type="EMBL" id="MDO6421928.1"/>
    </source>
</evidence>
<keyword evidence="4 9" id="KW-0812">Transmembrane</keyword>
<dbReference type="EMBL" id="JAUOPB010000003">
    <property type="protein sequence ID" value="MDO6421928.1"/>
    <property type="molecule type" value="Genomic_DNA"/>
</dbReference>
<protein>
    <recommendedName>
        <fullName evidence="9">Protein translocase subunit SecD</fullName>
    </recommendedName>
</protein>
<evidence type="ECO:0000256" key="7">
    <source>
        <dbReference type="ARBA" id="ARBA00023010"/>
    </source>
</evidence>
<evidence type="ECO:0000256" key="8">
    <source>
        <dbReference type="ARBA" id="ARBA00023136"/>
    </source>
</evidence>
<feature type="domain" description="Protein export membrane protein SecD/SecF C-terminal" evidence="10">
    <location>
        <begin position="442"/>
        <end position="601"/>
    </location>
</feature>
<dbReference type="FunFam" id="1.20.1640.10:FF:000004">
    <property type="entry name" value="Protein translocase subunit SecD"/>
    <property type="match status" value="1"/>
</dbReference>
<dbReference type="AlphaFoldDB" id="A0AAW7X4M6"/>
<evidence type="ECO:0000256" key="4">
    <source>
        <dbReference type="ARBA" id="ARBA00022692"/>
    </source>
</evidence>
<comment type="function">
    <text evidence="9">Part of the Sec protein translocase complex. Interacts with the SecYEG preprotein conducting channel. SecDF uses the proton motive force (PMF) to complete protein translocation after the ATP-dependent function of SecA.</text>
</comment>
<keyword evidence="7 9" id="KW-0811">Translocation</keyword>
<dbReference type="PANTHER" id="PTHR30081:SF1">
    <property type="entry name" value="PROTEIN TRANSLOCASE SUBUNIT SECD"/>
    <property type="match status" value="1"/>
</dbReference>
<evidence type="ECO:0000256" key="1">
    <source>
        <dbReference type="ARBA" id="ARBA00004651"/>
    </source>
</evidence>
<dbReference type="PANTHER" id="PTHR30081">
    <property type="entry name" value="PROTEIN-EXPORT MEMBRANE PROTEIN SEC"/>
    <property type="match status" value="1"/>
</dbReference>
<evidence type="ECO:0000259" key="11">
    <source>
        <dbReference type="Pfam" id="PF13721"/>
    </source>
</evidence>
<evidence type="ECO:0000256" key="3">
    <source>
        <dbReference type="ARBA" id="ARBA00022475"/>
    </source>
</evidence>
<dbReference type="Pfam" id="PF22599">
    <property type="entry name" value="SecDF_P1_head"/>
    <property type="match status" value="1"/>
</dbReference>
<keyword evidence="6 9" id="KW-1133">Transmembrane helix</keyword>
<dbReference type="GO" id="GO:0065002">
    <property type="term" value="P:intracellular protein transmembrane transport"/>
    <property type="evidence" value="ECO:0007669"/>
    <property type="project" value="UniProtKB-UniRule"/>
</dbReference>
<comment type="subunit">
    <text evidence="9">Forms a complex with SecF. Part of the essential Sec protein translocation apparatus which comprises SecA, SecYEG and auxiliary proteins SecDF-YajC and YidC.</text>
</comment>
<dbReference type="Pfam" id="PF07549">
    <property type="entry name" value="Sec_GG"/>
    <property type="match status" value="1"/>
</dbReference>
<dbReference type="HAMAP" id="MF_01463_B">
    <property type="entry name" value="SecD_B"/>
    <property type="match status" value="1"/>
</dbReference>
<proteinExistence type="inferred from homology"/>
<feature type="transmembrane region" description="Helical" evidence="9">
    <location>
        <begin position="556"/>
        <end position="578"/>
    </location>
</feature>
<dbReference type="GO" id="GO:0006605">
    <property type="term" value="P:protein targeting"/>
    <property type="evidence" value="ECO:0007669"/>
    <property type="project" value="UniProtKB-UniRule"/>
</dbReference>
<comment type="caution">
    <text evidence="14">The sequence shown here is derived from an EMBL/GenBank/DDBJ whole genome shotgun (WGS) entry which is preliminary data.</text>
</comment>
<feature type="domain" description="Protein translocase subunit SecDF P1" evidence="12">
    <location>
        <begin position="230"/>
        <end position="287"/>
    </location>
</feature>
<evidence type="ECO:0000259" key="13">
    <source>
        <dbReference type="Pfam" id="PF22599"/>
    </source>
</evidence>
<dbReference type="InterPro" id="IPR048634">
    <property type="entry name" value="SecD_SecF_C"/>
</dbReference>
<dbReference type="InterPro" id="IPR055344">
    <property type="entry name" value="SecD_SecF_C_bact"/>
</dbReference>
<dbReference type="InterPro" id="IPR054384">
    <property type="entry name" value="SecDF_P1_head"/>
</dbReference>
<feature type="transmembrane region" description="Helical" evidence="9">
    <location>
        <begin position="584"/>
        <end position="608"/>
    </location>
</feature>
<comment type="caution">
    <text evidence="9">Lacks conserved residue(s) required for the propagation of feature annotation.</text>
</comment>
<evidence type="ECO:0000256" key="6">
    <source>
        <dbReference type="ARBA" id="ARBA00022989"/>
    </source>
</evidence>
<dbReference type="FunFam" id="3.30.70.3400:FF:000003">
    <property type="entry name" value="Preprotein translocase subunit SecD"/>
    <property type="match status" value="1"/>
</dbReference>
<feature type="transmembrane region" description="Helical" evidence="9">
    <location>
        <begin position="465"/>
        <end position="482"/>
    </location>
</feature>
<evidence type="ECO:0000259" key="10">
    <source>
        <dbReference type="Pfam" id="PF02355"/>
    </source>
</evidence>
<evidence type="ECO:0000256" key="5">
    <source>
        <dbReference type="ARBA" id="ARBA00022927"/>
    </source>
</evidence>
<dbReference type="InterPro" id="IPR048631">
    <property type="entry name" value="SecD_1st"/>
</dbReference>
<dbReference type="NCBIfam" id="TIGR01129">
    <property type="entry name" value="secD"/>
    <property type="match status" value="1"/>
</dbReference>
<dbReference type="GO" id="GO:0043952">
    <property type="term" value="P:protein transport by the Sec complex"/>
    <property type="evidence" value="ECO:0007669"/>
    <property type="project" value="UniProtKB-UniRule"/>
</dbReference>
<name>A0AAW7X4M6_9GAMM</name>
<sequence>MNRYPLWKYLLILAVVVIGFLYSLPNIYVPDPAIQISGIRSGVEVDANALNTATKALEENGIQYFGAEAGEKSALIRFATQDDQLRARTIVQRALSQENYVVAFNLAPTTPQWLVDLGAGPMSLGLDLAGGVHFLLEVDTESVLAKEMEGFEDDISGLIRKEKLYGVSTRLTDGEIVITADSDDLRTDVLLLLKKELSELETKRTERGGKYIVTAVPSDAYIREKEKHAVQQNLTTLRNRVNEIGVSEPLVQTQGRNRIVVQLPGIQDTARAKKILGKTANLEFRLEAPKDGLASQKEHFEFRDEIKQARYGGAWLEKRPFVTGQNVTGATPGFDDQSSSPMVSISLDSKGAGLMHRKTRKHVNESMAIVLIEYDTKVREEVNEAGETVIVTEQVPNPKMVSLANINEALSKRFQITGLDSPEEASELALYIRAGALAAPMSFVEERTIGASLGQENIDLGVKSVQLGLVLVLIFMMVFYKVFGFFANLALAVNLMVLVAVMSMFGATLTLPGIAGIVLTVGMAVDANVLIFSRIKEELKAGSSSQTAINSGYDSAFSTILDANLTTFIVAIILYAIGSGPVKGFAVTLAIGIITSMFTAIVGTRALVNLAFGGRNVKKLWI</sequence>
<evidence type="ECO:0000313" key="15">
    <source>
        <dbReference type="Proteomes" id="UP001169760"/>
    </source>
</evidence>
<dbReference type="InterPro" id="IPR022813">
    <property type="entry name" value="SecD/SecF_arch_bac"/>
</dbReference>
<dbReference type="GO" id="GO:0005886">
    <property type="term" value="C:plasma membrane"/>
    <property type="evidence" value="ECO:0007669"/>
    <property type="project" value="UniProtKB-SubCell"/>
</dbReference>
<comment type="similarity">
    <text evidence="9">Belongs to the SecD/SecF family. SecD subfamily.</text>
</comment>
<dbReference type="Pfam" id="PF02355">
    <property type="entry name" value="SecD_SecF_C"/>
    <property type="match status" value="1"/>
</dbReference>
<keyword evidence="3 9" id="KW-1003">Cell membrane</keyword>
<keyword evidence="8 9" id="KW-0472">Membrane</keyword>